<reference evidence="2 3" key="1">
    <citation type="submission" date="2008-02" db="EMBL/GenBank/DDBJ databases">
        <title>Complete sequence of Shewanella woodyi ATCC 51908.</title>
        <authorList>
            <consortium name="US DOE Joint Genome Institute"/>
            <person name="Copeland A."/>
            <person name="Lucas S."/>
            <person name="Lapidus A."/>
            <person name="Glavina del Rio T."/>
            <person name="Dalin E."/>
            <person name="Tice H."/>
            <person name="Bruce D."/>
            <person name="Goodwin L."/>
            <person name="Pitluck S."/>
            <person name="Sims D."/>
            <person name="Brettin T."/>
            <person name="Detter J.C."/>
            <person name="Han C."/>
            <person name="Kuske C.R."/>
            <person name="Schmutz J."/>
            <person name="Larimer F."/>
            <person name="Land M."/>
            <person name="Hauser L."/>
            <person name="Kyrpides N."/>
            <person name="Lykidis A."/>
            <person name="Zhao J.-S."/>
            <person name="Richardson P."/>
        </authorList>
    </citation>
    <scope>NUCLEOTIDE SEQUENCE [LARGE SCALE GENOMIC DNA]</scope>
    <source>
        <strain evidence="3">ATCC 51908 / MS32</strain>
    </source>
</reference>
<dbReference type="AlphaFoldDB" id="B1KQL0"/>
<keyword evidence="1" id="KW-0812">Transmembrane</keyword>
<evidence type="ECO:0000256" key="1">
    <source>
        <dbReference type="SAM" id="Phobius"/>
    </source>
</evidence>
<evidence type="ECO:0000313" key="3">
    <source>
        <dbReference type="Proteomes" id="UP000002168"/>
    </source>
</evidence>
<sequence precursor="true">MKTILAVLVGIFLGSLVNMGIVTLGGELVHPPKGVDVTDMESLASSMHLFEPRHYLFPFLAHALGTLVGAFVAGKIAATGLYRPSLFIGGFFLLGGIASSVILPAPAWFITLDLVLAYIPMSWLGFWLSNKLTK</sequence>
<keyword evidence="3" id="KW-1185">Reference proteome</keyword>
<keyword evidence="1" id="KW-0472">Membrane</keyword>
<feature type="transmembrane region" description="Helical" evidence="1">
    <location>
        <begin position="86"/>
        <end position="103"/>
    </location>
</feature>
<proteinExistence type="predicted"/>
<dbReference type="KEGG" id="swd:Swoo_1965"/>
<dbReference type="RefSeq" id="WP_012324595.1">
    <property type="nucleotide sequence ID" value="NC_010506.1"/>
</dbReference>
<dbReference type="HOGENOM" id="CLU_153126_1_0_6"/>
<dbReference type="EMBL" id="CP000961">
    <property type="protein sequence ID" value="ACA86249.1"/>
    <property type="molecule type" value="Genomic_DNA"/>
</dbReference>
<feature type="transmembrane region" description="Helical" evidence="1">
    <location>
        <begin position="55"/>
        <end position="74"/>
    </location>
</feature>
<protein>
    <submittedName>
        <fullName evidence="2">Uncharacterized protein</fullName>
    </submittedName>
</protein>
<dbReference type="eggNOG" id="ENOG503273Z">
    <property type="taxonomic scope" value="Bacteria"/>
</dbReference>
<accession>B1KQL0</accession>
<name>B1KQL0_SHEWM</name>
<keyword evidence="1" id="KW-1133">Transmembrane helix</keyword>
<feature type="transmembrane region" description="Helical" evidence="1">
    <location>
        <begin position="109"/>
        <end position="128"/>
    </location>
</feature>
<dbReference type="Proteomes" id="UP000002168">
    <property type="component" value="Chromosome"/>
</dbReference>
<gene>
    <name evidence="2" type="ordered locus">Swoo_1965</name>
</gene>
<dbReference type="STRING" id="392500.Swoo_1965"/>
<organism evidence="2 3">
    <name type="scientific">Shewanella woodyi (strain ATCC 51908 / MS32)</name>
    <dbReference type="NCBI Taxonomy" id="392500"/>
    <lineage>
        <taxon>Bacteria</taxon>
        <taxon>Pseudomonadati</taxon>
        <taxon>Pseudomonadota</taxon>
        <taxon>Gammaproteobacteria</taxon>
        <taxon>Alteromonadales</taxon>
        <taxon>Shewanellaceae</taxon>
        <taxon>Shewanella</taxon>
    </lineage>
</organism>
<evidence type="ECO:0000313" key="2">
    <source>
        <dbReference type="EMBL" id="ACA86249.1"/>
    </source>
</evidence>